<accession>X1EJH5</accession>
<comment type="caution">
    <text evidence="3">The sequence shown here is derived from an EMBL/GenBank/DDBJ whole genome shotgun (WGS) entry which is preliminary data.</text>
</comment>
<dbReference type="SUPFAM" id="SSF53743">
    <property type="entry name" value="FucI/AraA N-terminal and middle domains"/>
    <property type="match status" value="1"/>
</dbReference>
<dbReference type="PANTHER" id="PTHR36120:SF1">
    <property type="entry name" value="L-FUCOSE ISOMERASE C-TERMINAL DOMAIN-CONTAINING PROTEIN"/>
    <property type="match status" value="1"/>
</dbReference>
<dbReference type="InterPro" id="IPR009015">
    <property type="entry name" value="Fucose_isomerase_N/cen_sf"/>
</dbReference>
<dbReference type="AlphaFoldDB" id="X1EJH5"/>
<reference evidence="3" key="1">
    <citation type="journal article" date="2014" name="Front. Microbiol.">
        <title>High frequency of phylogenetically diverse reductive dehalogenase-homologous genes in deep subseafloor sedimentary metagenomes.</title>
        <authorList>
            <person name="Kawai M."/>
            <person name="Futagami T."/>
            <person name="Toyoda A."/>
            <person name="Takaki Y."/>
            <person name="Nishi S."/>
            <person name="Hori S."/>
            <person name="Arai W."/>
            <person name="Tsubouchi T."/>
            <person name="Morono Y."/>
            <person name="Uchiyama I."/>
            <person name="Ito T."/>
            <person name="Fujiyama A."/>
            <person name="Inagaki F."/>
            <person name="Takami H."/>
        </authorList>
    </citation>
    <scope>NUCLEOTIDE SEQUENCE</scope>
    <source>
        <strain evidence="3">Expedition CK06-06</strain>
    </source>
</reference>
<keyword evidence="1" id="KW-0413">Isomerase</keyword>
<evidence type="ECO:0000256" key="1">
    <source>
        <dbReference type="ARBA" id="ARBA00023235"/>
    </source>
</evidence>
<organism evidence="3">
    <name type="scientific">marine sediment metagenome</name>
    <dbReference type="NCBI Taxonomy" id="412755"/>
    <lineage>
        <taxon>unclassified sequences</taxon>
        <taxon>metagenomes</taxon>
        <taxon>ecological metagenomes</taxon>
    </lineage>
</organism>
<name>X1EJH5_9ZZZZ</name>
<gene>
    <name evidence="3" type="ORF">S01H4_53178</name>
</gene>
<dbReference type="GO" id="GO:0005996">
    <property type="term" value="P:monosaccharide metabolic process"/>
    <property type="evidence" value="ECO:0007669"/>
    <property type="project" value="InterPro"/>
</dbReference>
<dbReference type="GO" id="GO:0016861">
    <property type="term" value="F:intramolecular oxidoreductase activity, interconverting aldoses and ketoses"/>
    <property type="evidence" value="ECO:0007669"/>
    <property type="project" value="InterPro"/>
</dbReference>
<evidence type="ECO:0008006" key="4">
    <source>
        <dbReference type="Google" id="ProtNLM"/>
    </source>
</evidence>
<sequence>DEILERAKKQEKSVAEQTLLNFRKQHKMGKSIADEENLLYAAKVYLATKEIFHHYTLDAAAAECYPKFSGLINLPSSWFADEGIVLDTEGDIGHTVLMTIINQLKPGPTVLAEIGSIENNIIYLAHEGSSAHSITKDVSQVQISASGELGTFVGTPLKAMPEATMVSLCGRENTYRMLVEKVSTESVTHQEWVDGGSKFFAKVNLGGNAIDKFSKMLSGGVDHHLLIKEGNLVEQLVDLCELLKIKRIKI</sequence>
<proteinExistence type="predicted"/>
<evidence type="ECO:0000256" key="2">
    <source>
        <dbReference type="ARBA" id="ARBA00023277"/>
    </source>
</evidence>
<dbReference type="EMBL" id="BART01030454">
    <property type="protein sequence ID" value="GAH17284.1"/>
    <property type="molecule type" value="Genomic_DNA"/>
</dbReference>
<protein>
    <recommendedName>
        <fullName evidence="4">L-fucose isomerase C-terminal domain-containing protein</fullName>
    </recommendedName>
</protein>
<evidence type="ECO:0000313" key="3">
    <source>
        <dbReference type="EMBL" id="GAH17284.1"/>
    </source>
</evidence>
<dbReference type="GO" id="GO:0005737">
    <property type="term" value="C:cytoplasm"/>
    <property type="evidence" value="ECO:0007669"/>
    <property type="project" value="InterPro"/>
</dbReference>
<feature type="non-terminal residue" evidence="3">
    <location>
        <position position="1"/>
    </location>
</feature>
<dbReference type="PANTHER" id="PTHR36120">
    <property type="entry name" value="FUCOSE ISOMERASE"/>
    <property type="match status" value="1"/>
</dbReference>
<keyword evidence="2" id="KW-0119">Carbohydrate metabolism</keyword>